<feature type="transmembrane region" description="Helical" evidence="1">
    <location>
        <begin position="154"/>
        <end position="176"/>
    </location>
</feature>
<dbReference type="InterPro" id="IPR036408">
    <property type="entry name" value="PSI_PsaA/B_sf"/>
</dbReference>
<dbReference type="Gene3D" id="1.20.1130.10">
    <property type="entry name" value="Photosystem I PsaA/PsaB"/>
    <property type="match status" value="2"/>
</dbReference>
<keyword evidence="1" id="KW-0812">Transmembrane</keyword>
<protein>
    <recommendedName>
        <fullName evidence="4">Photosystem I P700 apoprotein A1</fullName>
    </recommendedName>
</protein>
<keyword evidence="1" id="KW-0472">Membrane</keyword>
<accession>A0AAV3RZE3</accession>
<dbReference type="PRINTS" id="PR00257">
    <property type="entry name" value="PHOTSYSPSAAB"/>
</dbReference>
<dbReference type="InterPro" id="IPR001280">
    <property type="entry name" value="PSI_PsaA/B"/>
</dbReference>
<dbReference type="EMBL" id="BAABME010014056">
    <property type="protein sequence ID" value="GAA0186819.1"/>
    <property type="molecule type" value="Genomic_DNA"/>
</dbReference>
<gene>
    <name evidence="2" type="ORF">LIER_34107</name>
</gene>
<dbReference type="GO" id="GO:0009535">
    <property type="term" value="C:chloroplast thylakoid membrane"/>
    <property type="evidence" value="ECO:0007669"/>
    <property type="project" value="TreeGrafter"/>
</dbReference>
<evidence type="ECO:0000256" key="1">
    <source>
        <dbReference type="SAM" id="Phobius"/>
    </source>
</evidence>
<proteinExistence type="predicted"/>
<dbReference type="Proteomes" id="UP001454036">
    <property type="component" value="Unassembled WGS sequence"/>
</dbReference>
<name>A0AAV3RZE3_LITER</name>
<dbReference type="PANTHER" id="PTHR30128:SF19">
    <property type="entry name" value="PHOTOSYSTEM I P700 CHLOROPHYLL A APOPROTEIN A1-RELATED"/>
    <property type="match status" value="1"/>
</dbReference>
<evidence type="ECO:0000313" key="2">
    <source>
        <dbReference type="EMBL" id="GAA0186819.1"/>
    </source>
</evidence>
<keyword evidence="1" id="KW-1133">Transmembrane helix</keyword>
<dbReference type="AlphaFoldDB" id="A0AAV3RZE3"/>
<sequence length="341" mass="38095">MIIRSPEPEVKILVDRDPVKTSFEEWAKPGHFSRTIAKGPDTTTWIWNLHADAHDFDSHTSDLEEISRKVFSAHFGQLSIIFLWLSGMYFHGARFSNYEAWLSDPTHIGPSAQVVWPIVGQEILNGDVGGGFRGIQITSGFFQIWRASGITSELQLYCTAIGALIFAALMLFAGWFHYHKAAPKLAWFQDVESMLNHHLAGLLGLGSLSWAGHQVHVSLPINQFLNAGVDPKEIPLPHEFILNRDLLAQLYPSFAEGATPFFTLNWSKYAEFLTFCGSHLIPDKTNLGFRFPCDGLGRGGTCNDPSQVGRPEVRIVQILDTRVTTSMDDSIYKPTDPQINP</sequence>
<comment type="caution">
    <text evidence="2">The sequence shown here is derived from an EMBL/GenBank/DDBJ whole genome shotgun (WGS) entry which is preliminary data.</text>
</comment>
<dbReference type="SUPFAM" id="SSF81558">
    <property type="entry name" value="Photosystem I subunits PsaA/PsaB"/>
    <property type="match status" value="2"/>
</dbReference>
<organism evidence="2 3">
    <name type="scientific">Lithospermum erythrorhizon</name>
    <name type="common">Purple gromwell</name>
    <name type="synonym">Lithospermum officinale var. erythrorhizon</name>
    <dbReference type="NCBI Taxonomy" id="34254"/>
    <lineage>
        <taxon>Eukaryota</taxon>
        <taxon>Viridiplantae</taxon>
        <taxon>Streptophyta</taxon>
        <taxon>Embryophyta</taxon>
        <taxon>Tracheophyta</taxon>
        <taxon>Spermatophyta</taxon>
        <taxon>Magnoliopsida</taxon>
        <taxon>eudicotyledons</taxon>
        <taxon>Gunneridae</taxon>
        <taxon>Pentapetalae</taxon>
        <taxon>asterids</taxon>
        <taxon>lamiids</taxon>
        <taxon>Boraginales</taxon>
        <taxon>Boraginaceae</taxon>
        <taxon>Boraginoideae</taxon>
        <taxon>Lithospermeae</taxon>
        <taxon>Lithospermum</taxon>
    </lineage>
</organism>
<dbReference type="GO" id="GO:0015979">
    <property type="term" value="P:photosynthesis"/>
    <property type="evidence" value="ECO:0007669"/>
    <property type="project" value="InterPro"/>
</dbReference>
<reference evidence="2 3" key="1">
    <citation type="submission" date="2024-01" db="EMBL/GenBank/DDBJ databases">
        <title>The complete chloroplast genome sequence of Lithospermum erythrorhizon: insights into the phylogenetic relationship among Boraginaceae species and the maternal lineages of purple gromwells.</title>
        <authorList>
            <person name="Okada T."/>
            <person name="Watanabe K."/>
        </authorList>
    </citation>
    <scope>NUCLEOTIDE SEQUENCE [LARGE SCALE GENOMIC DNA]</scope>
</reference>
<keyword evidence="3" id="KW-1185">Reference proteome</keyword>
<evidence type="ECO:0008006" key="4">
    <source>
        <dbReference type="Google" id="ProtNLM"/>
    </source>
</evidence>
<evidence type="ECO:0000313" key="3">
    <source>
        <dbReference type="Proteomes" id="UP001454036"/>
    </source>
</evidence>
<dbReference type="Pfam" id="PF00223">
    <property type="entry name" value="PsaA_PsaB"/>
    <property type="match status" value="1"/>
</dbReference>
<dbReference type="PANTHER" id="PTHR30128">
    <property type="entry name" value="OUTER MEMBRANE PROTEIN, OMPA-RELATED"/>
    <property type="match status" value="1"/>
</dbReference>